<evidence type="ECO:0000313" key="3">
    <source>
        <dbReference type="EMBL" id="QGW83867.1"/>
    </source>
</evidence>
<feature type="signal peptide" evidence="1">
    <location>
        <begin position="1"/>
        <end position="18"/>
    </location>
</feature>
<dbReference type="InterPro" id="IPR018711">
    <property type="entry name" value="NAGPA"/>
</dbReference>
<proteinExistence type="predicted"/>
<keyword evidence="1" id="KW-0732">Signal</keyword>
<dbReference type="RefSeq" id="WP_157615333.1">
    <property type="nucleotide sequence ID" value="NZ_CP046622.1"/>
</dbReference>
<protein>
    <recommendedName>
        <fullName evidence="2">Phosphodiester glycosidase domain-containing protein</fullName>
    </recommendedName>
</protein>
<dbReference type="AlphaFoldDB" id="A0A6I6HLZ1"/>
<evidence type="ECO:0000313" key="4">
    <source>
        <dbReference type="Proteomes" id="UP000425817"/>
    </source>
</evidence>
<feature type="chain" id="PRO_5026216988" description="Phosphodiester glycosidase domain-containing protein" evidence="1">
    <location>
        <begin position="19"/>
        <end position="244"/>
    </location>
</feature>
<organism evidence="3 4">
    <name type="scientific">Variovorax paradoxus</name>
    <dbReference type="NCBI Taxonomy" id="34073"/>
    <lineage>
        <taxon>Bacteria</taxon>
        <taxon>Pseudomonadati</taxon>
        <taxon>Pseudomonadota</taxon>
        <taxon>Betaproteobacteria</taxon>
        <taxon>Burkholderiales</taxon>
        <taxon>Comamonadaceae</taxon>
        <taxon>Variovorax</taxon>
    </lineage>
</organism>
<accession>A0A6I6HLZ1</accession>
<reference evidence="3 4" key="1">
    <citation type="submission" date="2019-12" db="EMBL/GenBank/DDBJ databases">
        <title>Hybrid Genome Assemblies of two High G+C Isolates from Undergraduate Microbiology Courses.</title>
        <authorList>
            <person name="Ne Ville C.J."/>
            <person name="Enright D."/>
            <person name="Hernandez I."/>
            <person name="Dodsworth J."/>
            <person name="Orwin P.M."/>
        </authorList>
    </citation>
    <scope>NUCLEOTIDE SEQUENCE [LARGE SCALE GENOMIC DNA]</scope>
    <source>
        <strain evidence="3 4">CSUSB</strain>
    </source>
</reference>
<sequence length="244" mass="26502">MRKLLLLLALCAAGVASAAGMAATAAAAEDPPRYTVVRVDLRTERLELFLRDDTGVEFKSLERLEAWLAGRNRQLLFAMNAGMYHADFSPVGLLVQEGREVSPLNLSAGAGNFFLKPNGVFLVSDAGPRVVESSEYPALSKKGVRLATQSGPLLLRHGVVHPAFIPNSDSRKIRNGVGVSGHTAIFVISEQPVNFYEFALYFRDVLHCRDALYLDGTVSALYSLALRRSDLTRELGPIFGVTAP</sequence>
<evidence type="ECO:0000259" key="2">
    <source>
        <dbReference type="Pfam" id="PF09992"/>
    </source>
</evidence>
<gene>
    <name evidence="3" type="ORF">GOQ09_20800</name>
</gene>
<dbReference type="Proteomes" id="UP000425817">
    <property type="component" value="Chromosome"/>
</dbReference>
<name>A0A6I6HLZ1_VARPD</name>
<dbReference type="EMBL" id="CP046622">
    <property type="protein sequence ID" value="QGW83867.1"/>
    <property type="molecule type" value="Genomic_DNA"/>
</dbReference>
<dbReference type="Pfam" id="PF09992">
    <property type="entry name" value="NAGPA"/>
    <property type="match status" value="1"/>
</dbReference>
<feature type="domain" description="Phosphodiester glycosidase" evidence="2">
    <location>
        <begin position="76"/>
        <end position="222"/>
    </location>
</feature>
<dbReference type="OrthoDB" id="5515706at2"/>
<evidence type="ECO:0000256" key="1">
    <source>
        <dbReference type="SAM" id="SignalP"/>
    </source>
</evidence>